<evidence type="ECO:0000313" key="5">
    <source>
        <dbReference type="Proteomes" id="UP000618051"/>
    </source>
</evidence>
<sequence length="577" mass="64276">MFRSDVVGEFWYALKFNVEKPSPVVLPDIGCELGKWAYIYIPLTNPTYEALVLKMVNSDPSHFAVETDPKQPLIVPPHSTTQLPVRFFPSALGRRNHRATITFKCPKFGERAFHLTGSGAPPERMEATTISACIGEYSSTMIPFENPTTENVVVDIVLADQELLNQHLSASVLSQATCTESVFHLLVKQPRVNEEWVPSIRHKRKLIPNDINTYDKQLLGIRLAPKEKLEIPVLFMPTEMKFYKAVVVIHVMRENGENWPYVVTAKSKTHLNRNVTVAENGKTQGILWIYPINGTQRLEQRVELLLIGVLPDATAGPEAGNSAVVDKEESSNAPEVTDGSPATLEFLYELQYQSDEIRSQLESLVGMQLVEKEWDTESRIVTLIFNVVFAPSKPMRNEATVTIQCTAGGLWKFPLVFIATEPEVDDVINIEAVGLNKESIVGFKLTSQTRYPEPFTARFLAGSDPDFLVMPKAGELLPAGTVGTHITVGYKPRMYGKKHTATLVIETQSMQWTYVINGLPPQTVPPTVAAKVVCTSSYIGSFTVRQRNFIRENLKLITTGASSPIKGAPLVLRKKQK</sequence>
<dbReference type="GO" id="GO:0005929">
    <property type="term" value="C:cilium"/>
    <property type="evidence" value="ECO:0007669"/>
    <property type="project" value="TreeGrafter"/>
</dbReference>
<gene>
    <name evidence="4" type="ORF">IHE44_0005012</name>
    <name evidence="3" type="ORF">IHE44_008173</name>
</gene>
<dbReference type="PANTHER" id="PTHR45912:SF3">
    <property type="entry name" value="CILIA- AND FLAGELLA-ASSOCIATED PROTEIN 47"/>
    <property type="match status" value="1"/>
</dbReference>
<dbReference type="InterPro" id="IPR058952">
    <property type="entry name" value="Ig_CFAP47"/>
</dbReference>
<protein>
    <recommendedName>
        <fullName evidence="2">CFAP47-like immunoglobulin-like domain-containing protein</fullName>
    </recommendedName>
</protein>
<reference evidence="3" key="1">
    <citation type="submission" date="2020-10" db="EMBL/GenBank/DDBJ databases">
        <title>Feather gene expression reveals the developmental basis of iridescence in African starlings.</title>
        <authorList>
            <person name="Rubenstein D.R."/>
        </authorList>
    </citation>
    <scope>NUCLEOTIDE SEQUENCE</scope>
    <source>
        <strain evidence="3">SS15</strain>
        <tissue evidence="3">Liver</tissue>
    </source>
</reference>
<dbReference type="Proteomes" id="UP000618051">
    <property type="component" value="Unassembled WGS sequence"/>
</dbReference>
<feature type="region of interest" description="Disordered" evidence="1">
    <location>
        <begin position="317"/>
        <end position="338"/>
    </location>
</feature>
<name>A0A835TRM2_9PASS</name>
<dbReference type="GO" id="GO:0007288">
    <property type="term" value="P:sperm axoneme assembly"/>
    <property type="evidence" value="ECO:0007669"/>
    <property type="project" value="TreeGrafter"/>
</dbReference>
<dbReference type="OrthoDB" id="10060824at2759"/>
<dbReference type="Gene3D" id="2.60.40.10">
    <property type="entry name" value="Immunoglobulins"/>
    <property type="match status" value="1"/>
</dbReference>
<feature type="domain" description="CFAP47-like immunoglobulin-like" evidence="2">
    <location>
        <begin position="296"/>
        <end position="420"/>
    </location>
</feature>
<proteinExistence type="predicted"/>
<evidence type="ECO:0000313" key="3">
    <source>
        <dbReference type="EMBL" id="KAG0114379.1"/>
    </source>
</evidence>
<evidence type="ECO:0000313" key="4">
    <source>
        <dbReference type="EMBL" id="KAI1241538.1"/>
    </source>
</evidence>
<dbReference type="InterPro" id="IPR013783">
    <property type="entry name" value="Ig-like_fold"/>
</dbReference>
<evidence type="ECO:0000256" key="1">
    <source>
        <dbReference type="SAM" id="MobiDB-lite"/>
    </source>
</evidence>
<dbReference type="EMBL" id="JADDUC010000309">
    <property type="protein sequence ID" value="KAG0114379.1"/>
    <property type="molecule type" value="Genomic_DNA"/>
</dbReference>
<dbReference type="EMBL" id="JADDUC020000002">
    <property type="protein sequence ID" value="KAI1241538.1"/>
    <property type="molecule type" value="Genomic_DNA"/>
</dbReference>
<dbReference type="Pfam" id="PF26579">
    <property type="entry name" value="Ig_CFAP47"/>
    <property type="match status" value="1"/>
</dbReference>
<dbReference type="AlphaFoldDB" id="A0A835TRM2"/>
<keyword evidence="5" id="KW-1185">Reference proteome</keyword>
<accession>A0A835TRM2</accession>
<reference evidence="4" key="3">
    <citation type="submission" date="2022-01" db="EMBL/GenBank/DDBJ databases">
        <authorList>
            <person name="Rubenstein D.R."/>
        </authorList>
    </citation>
    <scope>NUCLEOTIDE SEQUENCE</scope>
    <source>
        <strain evidence="4">SS15</strain>
        <tissue evidence="4">Liver</tissue>
    </source>
</reference>
<evidence type="ECO:0000259" key="2">
    <source>
        <dbReference type="Pfam" id="PF26579"/>
    </source>
</evidence>
<comment type="caution">
    <text evidence="3">The sequence shown here is derived from an EMBL/GenBank/DDBJ whole genome shotgun (WGS) entry which is preliminary data.</text>
</comment>
<organism evidence="3">
    <name type="scientific">Lamprotornis superbus</name>
    <dbReference type="NCBI Taxonomy" id="245042"/>
    <lineage>
        <taxon>Eukaryota</taxon>
        <taxon>Metazoa</taxon>
        <taxon>Chordata</taxon>
        <taxon>Craniata</taxon>
        <taxon>Vertebrata</taxon>
        <taxon>Euteleostomi</taxon>
        <taxon>Archelosauria</taxon>
        <taxon>Archosauria</taxon>
        <taxon>Dinosauria</taxon>
        <taxon>Saurischia</taxon>
        <taxon>Theropoda</taxon>
        <taxon>Coelurosauria</taxon>
        <taxon>Aves</taxon>
        <taxon>Neognathae</taxon>
        <taxon>Neoaves</taxon>
        <taxon>Telluraves</taxon>
        <taxon>Australaves</taxon>
        <taxon>Passeriformes</taxon>
        <taxon>Sturnidae</taxon>
        <taxon>Lamprotornis</taxon>
    </lineage>
</organism>
<reference evidence="4 5" key="2">
    <citation type="journal article" date="2021" name="J. Hered.">
        <title>Feather Gene Expression Elucidates the Developmental Basis of Plumage Iridescence in African Starlings.</title>
        <authorList>
            <person name="Rubenstein D.R."/>
            <person name="Corvelo A."/>
            <person name="MacManes M.D."/>
            <person name="Maia R."/>
            <person name="Narzisi G."/>
            <person name="Rousaki A."/>
            <person name="Vandenabeele P."/>
            <person name="Shawkey M.D."/>
            <person name="Solomon J."/>
        </authorList>
    </citation>
    <scope>NUCLEOTIDE SEQUENCE [LARGE SCALE GENOMIC DNA]</scope>
    <source>
        <strain evidence="4">SS15</strain>
    </source>
</reference>
<dbReference type="PANTHER" id="PTHR45912">
    <property type="entry name" value="CILIA- AND FLAGELLA-ASSOCIATED PROTEIN 47"/>
    <property type="match status" value="1"/>
</dbReference>